<reference evidence="1" key="1">
    <citation type="journal article" date="2015" name="Nature">
        <title>Complex archaea that bridge the gap between prokaryotes and eukaryotes.</title>
        <authorList>
            <person name="Spang A."/>
            <person name="Saw J.H."/>
            <person name="Jorgensen S.L."/>
            <person name="Zaremba-Niedzwiedzka K."/>
            <person name="Martijn J."/>
            <person name="Lind A.E."/>
            <person name="van Eijk R."/>
            <person name="Schleper C."/>
            <person name="Guy L."/>
            <person name="Ettema T.J."/>
        </authorList>
    </citation>
    <scope>NUCLEOTIDE SEQUENCE</scope>
</reference>
<dbReference type="EMBL" id="LAZR01004078">
    <property type="protein sequence ID" value="KKN12016.1"/>
    <property type="molecule type" value="Genomic_DNA"/>
</dbReference>
<evidence type="ECO:0008006" key="2">
    <source>
        <dbReference type="Google" id="ProtNLM"/>
    </source>
</evidence>
<dbReference type="InterPro" id="IPR032427">
    <property type="entry name" value="P22_portal"/>
</dbReference>
<gene>
    <name evidence="1" type="ORF">LCGC14_1020840</name>
</gene>
<protein>
    <recommendedName>
        <fullName evidence="2">Portal protein</fullName>
    </recommendedName>
</protein>
<evidence type="ECO:0000313" key="1">
    <source>
        <dbReference type="EMBL" id="KKN12016.1"/>
    </source>
</evidence>
<dbReference type="Pfam" id="PF16510">
    <property type="entry name" value="P22_portal"/>
    <property type="match status" value="1"/>
</dbReference>
<dbReference type="AlphaFoldDB" id="A0A0F9QFK3"/>
<sequence length="612" mass="70511">MFDGLSKTEKLKRAKKLHLEAATADTDFQTEAREDFNFVDNKQWTDAEINIMAEEKRHLMTFNLIRNSVELVMGLNEDTRVRFFATPVEPGDDFLCEVLNNTVDFVRKKAGAEEAEDDVFESSIICGRGWGAIDFNPDPKRLGHIIIEFPSIPVHEVKKDPTSRRKDILDASHIFWEKWVTAEDFKIRYPKHAAHLEEILATGQMSGPLASMKADDMFEMSPDLEDEDTSDYNTPLDITYFDRTKRMVRVIHMEYWQSYKRYYGFHPETNKGMEFEEKNLKKLEGVYPQLYGQEFEYVTVMDKKAKWLQFIGDRVLFDGDSPLPYDGFSIVPCFAYSDPSKRTGNNSGIVRPMKDPQREVNKRWSQTLNWLNNQVQPGVYVEEGAFVDQAQGEASLRDVGGTTLLTEGALIKGKIQDRKIPALPAAPMALEEAAQNMMKRVSPAGNPDLLGMDRGRQEPGVVIRLRQQQGMMLLKPLFKSGRMHKEAMYKRTQTIVVKFMPDEQIMDILGQTDRYVIQNGIIYDKQHGQQANIRDLRNLKYNVDTEESPANKSKRVMDLAVFMEMREKGFEVDPEAVIEKLDISASEKRRWLEFIKQQQQAAQQAQQQQIEL</sequence>
<comment type="caution">
    <text evidence="1">The sequence shown here is derived from an EMBL/GenBank/DDBJ whole genome shotgun (WGS) entry which is preliminary data.</text>
</comment>
<accession>A0A0F9QFK3</accession>
<name>A0A0F9QFK3_9ZZZZ</name>
<proteinExistence type="predicted"/>
<feature type="non-terminal residue" evidence="1">
    <location>
        <position position="612"/>
    </location>
</feature>
<organism evidence="1">
    <name type="scientific">marine sediment metagenome</name>
    <dbReference type="NCBI Taxonomy" id="412755"/>
    <lineage>
        <taxon>unclassified sequences</taxon>
        <taxon>metagenomes</taxon>
        <taxon>ecological metagenomes</taxon>
    </lineage>
</organism>